<name>A0A195DFP6_9HYME</name>
<gene>
    <name evidence="1" type="ORF">ALC57_16260</name>
</gene>
<keyword evidence="2" id="KW-1185">Reference proteome</keyword>
<organism evidence="1 2">
    <name type="scientific">Trachymyrmex cornetzi</name>
    <dbReference type="NCBI Taxonomy" id="471704"/>
    <lineage>
        <taxon>Eukaryota</taxon>
        <taxon>Metazoa</taxon>
        <taxon>Ecdysozoa</taxon>
        <taxon>Arthropoda</taxon>
        <taxon>Hexapoda</taxon>
        <taxon>Insecta</taxon>
        <taxon>Pterygota</taxon>
        <taxon>Neoptera</taxon>
        <taxon>Endopterygota</taxon>
        <taxon>Hymenoptera</taxon>
        <taxon>Apocrita</taxon>
        <taxon>Aculeata</taxon>
        <taxon>Formicoidea</taxon>
        <taxon>Formicidae</taxon>
        <taxon>Myrmicinae</taxon>
        <taxon>Trachymyrmex</taxon>
    </lineage>
</organism>
<accession>A0A195DFP6</accession>
<sequence>MAGADEAHVIRCAYGCQDTTCNVTAGDEAASRAVRSYRPHGSLARVLYDKRKADEWLAAYDKRKVSGWARRSTISTLPFAFSSHLSRYTSFQNIIIILSLDCVLKTVRRRGDVT</sequence>
<proteinExistence type="predicted"/>
<dbReference type="Proteomes" id="UP000078492">
    <property type="component" value="Unassembled WGS sequence"/>
</dbReference>
<protein>
    <submittedName>
        <fullName evidence="1">Uncharacterized protein</fullName>
    </submittedName>
</protein>
<evidence type="ECO:0000313" key="2">
    <source>
        <dbReference type="Proteomes" id="UP000078492"/>
    </source>
</evidence>
<reference evidence="1 2" key="1">
    <citation type="submission" date="2015-09" db="EMBL/GenBank/DDBJ databases">
        <title>Trachymyrmex cornetzi WGS genome.</title>
        <authorList>
            <person name="Nygaard S."/>
            <person name="Hu H."/>
            <person name="Boomsma J."/>
            <person name="Zhang G."/>
        </authorList>
    </citation>
    <scope>NUCLEOTIDE SEQUENCE [LARGE SCALE GENOMIC DNA]</scope>
    <source>
        <strain evidence="1">Tcor2-1</strain>
        <tissue evidence="1">Whole body</tissue>
    </source>
</reference>
<evidence type="ECO:0000313" key="1">
    <source>
        <dbReference type="EMBL" id="KYN11671.1"/>
    </source>
</evidence>
<dbReference type="AlphaFoldDB" id="A0A195DFP6"/>
<dbReference type="EMBL" id="KQ980903">
    <property type="protein sequence ID" value="KYN11671.1"/>
    <property type="molecule type" value="Genomic_DNA"/>
</dbReference>